<dbReference type="GO" id="GO:0004519">
    <property type="term" value="F:endonuclease activity"/>
    <property type="evidence" value="ECO:0007669"/>
    <property type="project" value="UniProtKB-KW"/>
</dbReference>
<reference evidence="2 3" key="1">
    <citation type="submission" date="2018-09" db="EMBL/GenBank/DDBJ databases">
        <title>Sphingomonas peninsula sp. nov., isolated from fildes peninsula, Antarctic soil.</title>
        <authorList>
            <person name="Yingchao G."/>
        </authorList>
    </citation>
    <scope>NUCLEOTIDE SEQUENCE [LARGE SCALE GENOMIC DNA]</scope>
    <source>
        <strain evidence="2 3">YZ-8</strain>
    </source>
</reference>
<evidence type="ECO:0000259" key="1">
    <source>
        <dbReference type="SMART" id="SM00507"/>
    </source>
</evidence>
<dbReference type="InterPro" id="IPR052892">
    <property type="entry name" value="NA-targeting_endonuclease"/>
</dbReference>
<proteinExistence type="predicted"/>
<dbReference type="AlphaFoldDB" id="A0A494TDS6"/>
<accession>A0A494TDS6</accession>
<sequence>MPKLQLSCEHCHVAFERWPSAPAKYCSRDCWKAATVSTFDYAGWHKDNRVDQNAKKSAWRKANPEKRLAIQRKWRAANKATIAANGGMRREAIKAGVDKSAVTAVLTAADGHCTYCDGQFERLELDHIDSLAFGGKHALNNFLPACRSCNASKSDKDAAEWIFEKHGINGLVRAVYMLENRQRWTPEASHPGTVITIFPPKKAKKRKARV</sequence>
<evidence type="ECO:0000313" key="2">
    <source>
        <dbReference type="EMBL" id="AYJ87647.1"/>
    </source>
</evidence>
<dbReference type="PANTHER" id="PTHR33877:SF1">
    <property type="entry name" value="TYPE IV METHYL-DIRECTED RESTRICTION ENZYME ECOKMCRA"/>
    <property type="match status" value="1"/>
</dbReference>
<dbReference type="PANTHER" id="PTHR33877">
    <property type="entry name" value="SLL1193 PROTEIN"/>
    <property type="match status" value="1"/>
</dbReference>
<keyword evidence="2" id="KW-0255">Endonuclease</keyword>
<keyword evidence="3" id="KW-1185">Reference proteome</keyword>
<keyword evidence="2" id="KW-0540">Nuclease</keyword>
<dbReference type="Gene3D" id="1.10.30.50">
    <property type="match status" value="1"/>
</dbReference>
<dbReference type="RefSeq" id="WP_121155234.1">
    <property type="nucleotide sequence ID" value="NZ_CP032829.1"/>
</dbReference>
<evidence type="ECO:0000313" key="3">
    <source>
        <dbReference type="Proteomes" id="UP000276254"/>
    </source>
</evidence>
<gene>
    <name evidence="2" type="ORF">D3Y57_19120</name>
</gene>
<feature type="domain" description="HNH nuclease" evidence="1">
    <location>
        <begin position="101"/>
        <end position="151"/>
    </location>
</feature>
<dbReference type="Pfam" id="PF01844">
    <property type="entry name" value="HNH"/>
    <property type="match status" value="1"/>
</dbReference>
<keyword evidence="2" id="KW-0378">Hydrolase</keyword>
<dbReference type="SMART" id="SM00507">
    <property type="entry name" value="HNHc"/>
    <property type="match status" value="1"/>
</dbReference>
<dbReference type="Proteomes" id="UP000276254">
    <property type="component" value="Chromosome"/>
</dbReference>
<organism evidence="2 3">
    <name type="scientific">Sphingomonas paeninsulae</name>
    <dbReference type="NCBI Taxonomy" id="2319844"/>
    <lineage>
        <taxon>Bacteria</taxon>
        <taxon>Pseudomonadati</taxon>
        <taxon>Pseudomonadota</taxon>
        <taxon>Alphaproteobacteria</taxon>
        <taxon>Sphingomonadales</taxon>
        <taxon>Sphingomonadaceae</taxon>
        <taxon>Sphingomonas</taxon>
    </lineage>
</organism>
<dbReference type="EMBL" id="CP032829">
    <property type="protein sequence ID" value="AYJ87647.1"/>
    <property type="molecule type" value="Genomic_DNA"/>
</dbReference>
<dbReference type="GO" id="GO:0008270">
    <property type="term" value="F:zinc ion binding"/>
    <property type="evidence" value="ECO:0007669"/>
    <property type="project" value="InterPro"/>
</dbReference>
<protein>
    <submittedName>
        <fullName evidence="2">HNH endonuclease</fullName>
    </submittedName>
</protein>
<dbReference type="InterPro" id="IPR003615">
    <property type="entry name" value="HNH_nuc"/>
</dbReference>
<dbReference type="InterPro" id="IPR002711">
    <property type="entry name" value="HNH"/>
</dbReference>
<dbReference type="KEGG" id="spha:D3Y57_19120"/>
<dbReference type="CDD" id="cd00085">
    <property type="entry name" value="HNHc"/>
    <property type="match status" value="1"/>
</dbReference>
<dbReference type="GO" id="GO:0003676">
    <property type="term" value="F:nucleic acid binding"/>
    <property type="evidence" value="ECO:0007669"/>
    <property type="project" value="InterPro"/>
</dbReference>
<name>A0A494TDS6_SPHPE</name>
<dbReference type="OrthoDB" id="7807589at2"/>